<evidence type="ECO:0000313" key="4">
    <source>
        <dbReference type="Proteomes" id="UP000183053"/>
    </source>
</evidence>
<feature type="chain" id="PRO_5010223598" evidence="1">
    <location>
        <begin position="40"/>
        <end position="385"/>
    </location>
</feature>
<dbReference type="PROSITE" id="PS01157">
    <property type="entry name" value="ACID_PHOSPH_CL_A"/>
    <property type="match status" value="1"/>
</dbReference>
<keyword evidence="1" id="KW-0732">Signal</keyword>
<dbReference type="Gene3D" id="1.20.144.10">
    <property type="entry name" value="Phosphatidic acid phosphatase type 2/haloperoxidase"/>
    <property type="match status" value="1"/>
</dbReference>
<evidence type="ECO:0000313" key="3">
    <source>
        <dbReference type="EMBL" id="SDQ89740.1"/>
    </source>
</evidence>
<dbReference type="STRING" id="47312.SAMN04489765_2266"/>
<dbReference type="InterPro" id="IPR018296">
    <property type="entry name" value="Acid_Pase_classA_bac_CS"/>
</dbReference>
<dbReference type="Pfam" id="PF01569">
    <property type="entry name" value="PAP2"/>
    <property type="match status" value="1"/>
</dbReference>
<dbReference type="GO" id="GO:0003993">
    <property type="term" value="F:acid phosphatase activity"/>
    <property type="evidence" value="ECO:0007669"/>
    <property type="project" value="InterPro"/>
</dbReference>
<name>A0A1H1EMD7_9ACTN</name>
<dbReference type="EMBL" id="FNLF01000002">
    <property type="protein sequence ID" value="SDQ89740.1"/>
    <property type="molecule type" value="Genomic_DNA"/>
</dbReference>
<dbReference type="AlphaFoldDB" id="A0A1H1EMD7"/>
<dbReference type="Proteomes" id="UP000183053">
    <property type="component" value="Unassembled WGS sequence"/>
</dbReference>
<organism evidence="3 4">
    <name type="scientific">Tsukamurella pulmonis</name>
    <dbReference type="NCBI Taxonomy" id="47312"/>
    <lineage>
        <taxon>Bacteria</taxon>
        <taxon>Bacillati</taxon>
        <taxon>Actinomycetota</taxon>
        <taxon>Actinomycetes</taxon>
        <taxon>Mycobacteriales</taxon>
        <taxon>Tsukamurellaceae</taxon>
        <taxon>Tsukamurella</taxon>
    </lineage>
</organism>
<dbReference type="GO" id="GO:0030288">
    <property type="term" value="C:outer membrane-bounded periplasmic space"/>
    <property type="evidence" value="ECO:0007669"/>
    <property type="project" value="InterPro"/>
</dbReference>
<dbReference type="SMART" id="SM00014">
    <property type="entry name" value="acidPPc"/>
    <property type="match status" value="1"/>
</dbReference>
<evidence type="ECO:0000256" key="1">
    <source>
        <dbReference type="SAM" id="SignalP"/>
    </source>
</evidence>
<dbReference type="InterPro" id="IPR000326">
    <property type="entry name" value="PAP2/HPO"/>
</dbReference>
<reference evidence="4" key="1">
    <citation type="submission" date="2016-10" db="EMBL/GenBank/DDBJ databases">
        <authorList>
            <person name="Varghese N."/>
            <person name="Submissions S."/>
        </authorList>
    </citation>
    <scope>NUCLEOTIDE SEQUENCE [LARGE SCALE GENOMIC DNA]</scope>
    <source>
        <strain evidence="4">DSM 44142</strain>
    </source>
</reference>
<gene>
    <name evidence="3" type="ORF">SAMN04489765_2266</name>
</gene>
<dbReference type="InterPro" id="IPR036938">
    <property type="entry name" value="PAP2/HPO_sf"/>
</dbReference>
<proteinExistence type="predicted"/>
<accession>A0A1H1EMD7</accession>
<keyword evidence="4" id="KW-1185">Reference proteome</keyword>
<evidence type="ECO:0000259" key="2">
    <source>
        <dbReference type="SMART" id="SM00014"/>
    </source>
</evidence>
<feature type="domain" description="Phosphatidic acid phosphatase type 2/haloperoxidase" evidence="2">
    <location>
        <begin position="147"/>
        <end position="265"/>
    </location>
</feature>
<dbReference type="SUPFAM" id="SSF48317">
    <property type="entry name" value="Acid phosphatase/Vanadium-dependent haloperoxidase"/>
    <property type="match status" value="1"/>
</dbReference>
<protein>
    <submittedName>
        <fullName evidence="3">PAP2 superfamily protein</fullName>
    </submittedName>
</protein>
<feature type="signal peptide" evidence="1">
    <location>
        <begin position="1"/>
        <end position="39"/>
    </location>
</feature>
<sequence length="385" mass="40108">MYQRDSVCMTLRSKKILVATVIAASLTTPLAVTASPAEAAPPTACAFTPQAAPTSSPVAAGAIAPTAEANSYIDQLAAFSRLPKSVLAANLDAAVATNRTATAAEQRAAVADNYGLLDDSIFSALGSRLTPAFHAAEAAGELPKTTALLIGKKALINAYVDTSAAKKHFQYQRPFEVAPDRITRYGDGRADLYEAVRGSGSYPSGHTAWGYAEAIVIATLLPELGPQLLARGADYGRHRVVLGVHYPLDVIGGRILAQAAVADALADPGFADLVAQARAELRAALAARAGGPIERVVACQRNYAETGAAATAYRRDLSWGLPRVGGDAPVQVPAGAITLLRAAHPGLNDAQLRERIARTAGPAGYPLDVTGGWQRIDLLSAWIAR</sequence>